<proteinExistence type="inferred from homology"/>
<evidence type="ECO:0000256" key="6">
    <source>
        <dbReference type="ARBA" id="ARBA00023235"/>
    </source>
</evidence>
<name>A0ABX6YEV0_9MICO</name>
<evidence type="ECO:0000259" key="10">
    <source>
        <dbReference type="Pfam" id="PF02880"/>
    </source>
</evidence>
<dbReference type="Gene3D" id="3.30.310.50">
    <property type="entry name" value="Alpha-D-phosphohexomutase, C-terminal domain"/>
    <property type="match status" value="1"/>
</dbReference>
<keyword evidence="3" id="KW-0597">Phosphoprotein</keyword>
<evidence type="ECO:0000313" key="11">
    <source>
        <dbReference type="EMBL" id="QPZ37314.1"/>
    </source>
</evidence>
<feature type="domain" description="Alpha-D-phosphohexomutase alpha/beta/alpha" evidence="10">
    <location>
        <begin position="294"/>
        <end position="401"/>
    </location>
</feature>
<evidence type="ECO:0000259" key="8">
    <source>
        <dbReference type="Pfam" id="PF02878"/>
    </source>
</evidence>
<dbReference type="SUPFAM" id="SSF53738">
    <property type="entry name" value="Phosphoglucomutase, first 3 domains"/>
    <property type="match status" value="3"/>
</dbReference>
<organism evidence="11 12">
    <name type="scientific">Paramicrobacterium chengjingii</name>
    <dbReference type="NCBI Taxonomy" id="2769067"/>
    <lineage>
        <taxon>Bacteria</taxon>
        <taxon>Bacillati</taxon>
        <taxon>Actinomycetota</taxon>
        <taxon>Actinomycetes</taxon>
        <taxon>Micrococcales</taxon>
        <taxon>Microbacteriaceae</taxon>
        <taxon>Paramicrobacterium</taxon>
    </lineage>
</organism>
<dbReference type="NCBIfam" id="NF007088">
    <property type="entry name" value="PRK09542.1"/>
    <property type="match status" value="1"/>
</dbReference>
<dbReference type="SUPFAM" id="SSF55957">
    <property type="entry name" value="Phosphoglucomutase, C-terminal domain"/>
    <property type="match status" value="1"/>
</dbReference>
<dbReference type="CDD" id="cd03089">
    <property type="entry name" value="PMM_PGM"/>
    <property type="match status" value="1"/>
</dbReference>
<dbReference type="InterPro" id="IPR005843">
    <property type="entry name" value="A-D-PHexomutase_C"/>
</dbReference>
<dbReference type="InterPro" id="IPR005841">
    <property type="entry name" value="Alpha-D-phosphohexomutase_SF"/>
</dbReference>
<evidence type="ECO:0000259" key="9">
    <source>
        <dbReference type="Pfam" id="PF02879"/>
    </source>
</evidence>
<dbReference type="PANTHER" id="PTHR43771">
    <property type="entry name" value="PHOSPHOMANNOMUTASE"/>
    <property type="match status" value="1"/>
</dbReference>
<dbReference type="InterPro" id="IPR016055">
    <property type="entry name" value="A-D-PHexomutase_a/b/a-I/II/III"/>
</dbReference>
<dbReference type="Pfam" id="PF02878">
    <property type="entry name" value="PGM_PMM_I"/>
    <property type="match status" value="1"/>
</dbReference>
<accession>A0ABX6YEV0</accession>
<evidence type="ECO:0000256" key="1">
    <source>
        <dbReference type="ARBA" id="ARBA00001946"/>
    </source>
</evidence>
<keyword evidence="6" id="KW-0413">Isomerase</keyword>
<evidence type="ECO:0000256" key="3">
    <source>
        <dbReference type="ARBA" id="ARBA00022553"/>
    </source>
</evidence>
<dbReference type="Gene3D" id="3.40.120.10">
    <property type="entry name" value="Alpha-D-Glucose-1,6-Bisphosphate, subunit A, domain 3"/>
    <property type="match status" value="3"/>
</dbReference>
<dbReference type="EMBL" id="CP061169">
    <property type="protein sequence ID" value="QPZ37314.1"/>
    <property type="molecule type" value="Genomic_DNA"/>
</dbReference>
<sequence length="491" mass="52401">MADHQTRKPDGGIVGTKHGRSAAERLTAAVKTYDVRGLVDVDLTDEIIEAVGAAFVDEIDAAGADVVVGHDMRDSSPRFAAAFASGARARGANVVSIGLCSTDESYFASGSMDAAAAMFTASHNPATYNGIKMSRPGAQSLSFDTGLGAIRDRAIAYLESGIPSTEAPGSERSADVLADYARALRTFVPLEQIRPLRIVVDAGNGMGGMTVPAVLGRAAGLDALPVEVIPMYFELDGTFPNHEANPLDPANLVDLKRAVVDSGADAGLAFDGDADRCFVVDDQGDPVSPSAVTAIVAVREIARERSNGSTDTIQVLHNLITSRFVPEIIDEHGAEPVRTRVGHSLIKAQMRETGAIFGGEHSAHYYFRDFWGADNGMLAAMHVLAELGSQPLPLSEFAAEFSPYEQSGEINSTVDNVPETYARIVDAFQGRAEFDEMDGLTATGITPKNEPFWWFNVRPSNTEPLVRLNVEGEDVATMESVRDEVLSLIRS</sequence>
<keyword evidence="5" id="KW-0460">Magnesium</keyword>
<evidence type="ECO:0000256" key="4">
    <source>
        <dbReference type="ARBA" id="ARBA00022723"/>
    </source>
</evidence>
<dbReference type="InterPro" id="IPR005844">
    <property type="entry name" value="A-D-PHexomutase_a/b/a-I"/>
</dbReference>
<evidence type="ECO:0000256" key="5">
    <source>
        <dbReference type="ARBA" id="ARBA00022842"/>
    </source>
</evidence>
<gene>
    <name evidence="11" type="ORF">HCR76_10700</name>
</gene>
<feature type="domain" description="Alpha-D-phosphohexomutase alpha/beta/alpha" evidence="9">
    <location>
        <begin position="179"/>
        <end position="284"/>
    </location>
</feature>
<dbReference type="InterPro" id="IPR036900">
    <property type="entry name" value="A-D-PHexomutase_C_sf"/>
</dbReference>
<dbReference type="PANTHER" id="PTHR43771:SF1">
    <property type="entry name" value="PHOSPHOMANNOMUTASE"/>
    <property type="match status" value="1"/>
</dbReference>
<dbReference type="Pfam" id="PF02880">
    <property type="entry name" value="PGM_PMM_III"/>
    <property type="match status" value="1"/>
</dbReference>
<dbReference type="InterPro" id="IPR005845">
    <property type="entry name" value="A-D-PHexomutase_a/b/a-II"/>
</dbReference>
<dbReference type="Proteomes" id="UP000662814">
    <property type="component" value="Chromosome"/>
</dbReference>
<feature type="domain" description="Alpha-D-phosphohexomutase alpha/beta/alpha" evidence="8">
    <location>
        <begin position="30"/>
        <end position="140"/>
    </location>
</feature>
<protein>
    <submittedName>
        <fullName evidence="11">Phosphomannomutase/phosphoglucomutase</fullName>
    </submittedName>
</protein>
<comment type="similarity">
    <text evidence="2">Belongs to the phosphohexose mutase family.</text>
</comment>
<evidence type="ECO:0000313" key="12">
    <source>
        <dbReference type="Proteomes" id="UP000662814"/>
    </source>
</evidence>
<dbReference type="Pfam" id="PF02879">
    <property type="entry name" value="PGM_PMM_II"/>
    <property type="match status" value="1"/>
</dbReference>
<keyword evidence="12" id="KW-1185">Reference proteome</keyword>
<dbReference type="InterPro" id="IPR005846">
    <property type="entry name" value="A-D-PHexomutase_a/b/a-III"/>
</dbReference>
<evidence type="ECO:0000259" key="7">
    <source>
        <dbReference type="Pfam" id="PF00408"/>
    </source>
</evidence>
<feature type="domain" description="Alpha-D-phosphohexomutase C-terminal" evidence="7">
    <location>
        <begin position="409"/>
        <end position="486"/>
    </location>
</feature>
<comment type="cofactor">
    <cofactor evidence="1">
        <name>Mg(2+)</name>
        <dbReference type="ChEBI" id="CHEBI:18420"/>
    </cofactor>
</comment>
<keyword evidence="4" id="KW-0479">Metal-binding</keyword>
<dbReference type="Pfam" id="PF00408">
    <property type="entry name" value="PGM_PMM_IV"/>
    <property type="match status" value="1"/>
</dbReference>
<reference evidence="11 12" key="1">
    <citation type="submission" date="2020-12" db="EMBL/GenBank/DDBJ databases">
        <title>Microbacterium sp. HY060.</title>
        <authorList>
            <person name="Zhou J."/>
        </authorList>
    </citation>
    <scope>NUCLEOTIDE SEQUENCE [LARGE SCALE GENOMIC DNA]</scope>
    <source>
        <strain evidence="11 12">HY60</strain>
    </source>
</reference>
<dbReference type="PRINTS" id="PR00509">
    <property type="entry name" value="PGMPMM"/>
</dbReference>
<evidence type="ECO:0000256" key="2">
    <source>
        <dbReference type="ARBA" id="ARBA00010231"/>
    </source>
</evidence>